<dbReference type="AlphaFoldDB" id="A0A328YKE0"/>
<sequence length="176" mass="21093">MESYKIELEHIRLELIHRRKNNVNSINHLRHFVDQWFCYKYGYITKGNRAAWGKIIFKEYVSEGVLKLLEKYTEEDLLNMKGKNRLIVDKEHIMPLNRITKKLLELPTNPSIKEIETILTENVKYATITKEEDKLLIKQDMPSEYFDSNHELFNDFFARYKSVGIKLIWKNNARTL</sequence>
<evidence type="ECO:0000313" key="2">
    <source>
        <dbReference type="Proteomes" id="UP000248840"/>
    </source>
</evidence>
<dbReference type="Proteomes" id="UP000248840">
    <property type="component" value="Unassembled WGS sequence"/>
</dbReference>
<organism evidence="1 2">
    <name type="scientific">Flavobacterium aciduliphilum</name>
    <dbReference type="NCBI Taxonomy" id="1101402"/>
    <lineage>
        <taxon>Bacteria</taxon>
        <taxon>Pseudomonadati</taxon>
        <taxon>Bacteroidota</taxon>
        <taxon>Flavobacteriia</taxon>
        <taxon>Flavobacteriales</taxon>
        <taxon>Flavobacteriaceae</taxon>
        <taxon>Flavobacterium</taxon>
    </lineage>
</organism>
<gene>
    <name evidence="1" type="ORF">CLV55_10393</name>
</gene>
<reference evidence="1 2" key="1">
    <citation type="submission" date="2018-06" db="EMBL/GenBank/DDBJ databases">
        <title>Genomic Encyclopedia of Archaeal and Bacterial Type Strains, Phase II (KMG-II): from individual species to whole genera.</title>
        <authorList>
            <person name="Goeker M."/>
        </authorList>
    </citation>
    <scope>NUCLEOTIDE SEQUENCE [LARGE SCALE GENOMIC DNA]</scope>
    <source>
        <strain evidence="1 2">DSM 25663</strain>
    </source>
</reference>
<dbReference type="RefSeq" id="WP_112112576.1">
    <property type="nucleotide sequence ID" value="NZ_QLSZ01000003.1"/>
</dbReference>
<comment type="caution">
    <text evidence="1">The sequence shown here is derived from an EMBL/GenBank/DDBJ whole genome shotgun (WGS) entry which is preliminary data.</text>
</comment>
<accession>A0A328YKE0</accession>
<protein>
    <submittedName>
        <fullName evidence="1">Uncharacterized protein</fullName>
    </submittedName>
</protein>
<name>A0A328YKE0_9FLAO</name>
<dbReference type="OrthoDB" id="1666251at2"/>
<proteinExistence type="predicted"/>
<keyword evidence="2" id="KW-1185">Reference proteome</keyword>
<evidence type="ECO:0000313" key="1">
    <source>
        <dbReference type="EMBL" id="RAR73774.1"/>
    </source>
</evidence>
<dbReference type="EMBL" id="QLSZ01000003">
    <property type="protein sequence ID" value="RAR73774.1"/>
    <property type="molecule type" value="Genomic_DNA"/>
</dbReference>